<keyword evidence="2" id="KW-0186">Copper</keyword>
<evidence type="ECO:0000256" key="3">
    <source>
        <dbReference type="SAM" id="SignalP"/>
    </source>
</evidence>
<comment type="caution">
    <text evidence="5">The sequence shown here is derived from an EMBL/GenBank/DDBJ whole genome shotgun (WGS) entry which is preliminary data.</text>
</comment>
<evidence type="ECO:0000256" key="2">
    <source>
        <dbReference type="ARBA" id="ARBA00023008"/>
    </source>
</evidence>
<dbReference type="AlphaFoldDB" id="A0A9W6JBQ2"/>
<gene>
    <name evidence="5" type="primary">copC_2</name>
    <name evidence="5" type="ORF">GCM10017643_46840</name>
</gene>
<dbReference type="InterPro" id="IPR000923">
    <property type="entry name" value="BlueCu_1"/>
</dbReference>
<dbReference type="GO" id="GO:0005507">
    <property type="term" value="F:copper ion binding"/>
    <property type="evidence" value="ECO:0007669"/>
    <property type="project" value="InterPro"/>
</dbReference>
<keyword evidence="6" id="KW-1185">Reference proteome</keyword>
<keyword evidence="1" id="KW-0479">Metal-binding</keyword>
<reference evidence="5" key="2">
    <citation type="submission" date="2023-01" db="EMBL/GenBank/DDBJ databases">
        <authorList>
            <person name="Sun Q."/>
            <person name="Evtushenko L."/>
        </authorList>
    </citation>
    <scope>NUCLEOTIDE SEQUENCE</scope>
    <source>
        <strain evidence="5">VKM B-2484</strain>
    </source>
</reference>
<feature type="signal peptide" evidence="3">
    <location>
        <begin position="1"/>
        <end position="21"/>
    </location>
</feature>
<dbReference type="InterPro" id="IPR033138">
    <property type="entry name" value="Cu_oxidase_CS"/>
</dbReference>
<feature type="chain" id="PRO_5040903366" evidence="3">
    <location>
        <begin position="22"/>
        <end position="155"/>
    </location>
</feature>
<dbReference type="SUPFAM" id="SSF49503">
    <property type="entry name" value="Cupredoxins"/>
    <property type="match status" value="1"/>
</dbReference>
<dbReference type="InterPro" id="IPR008972">
    <property type="entry name" value="Cupredoxin"/>
</dbReference>
<evidence type="ECO:0000313" key="5">
    <source>
        <dbReference type="EMBL" id="GLK74566.1"/>
    </source>
</evidence>
<dbReference type="GO" id="GO:0009055">
    <property type="term" value="F:electron transfer activity"/>
    <property type="evidence" value="ECO:0007669"/>
    <property type="project" value="InterPro"/>
</dbReference>
<protein>
    <submittedName>
        <fullName evidence="5">Copper tolerance protein</fullName>
    </submittedName>
</protein>
<evidence type="ECO:0000313" key="6">
    <source>
        <dbReference type="Proteomes" id="UP001143370"/>
    </source>
</evidence>
<reference evidence="5" key="1">
    <citation type="journal article" date="2014" name="Int. J. Syst. Evol. Microbiol.">
        <title>Complete genome sequence of Corynebacterium casei LMG S-19264T (=DSM 44701T), isolated from a smear-ripened cheese.</title>
        <authorList>
            <consortium name="US DOE Joint Genome Institute (JGI-PGF)"/>
            <person name="Walter F."/>
            <person name="Albersmeier A."/>
            <person name="Kalinowski J."/>
            <person name="Ruckert C."/>
        </authorList>
    </citation>
    <scope>NUCLEOTIDE SEQUENCE</scope>
    <source>
        <strain evidence="5">VKM B-2484</strain>
    </source>
</reference>
<evidence type="ECO:0000259" key="4">
    <source>
        <dbReference type="Pfam" id="PF00127"/>
    </source>
</evidence>
<dbReference type="PANTHER" id="PTHR38439:SF3">
    <property type="entry name" value="COPPER-RESISTANT CUPROPROTEIN COPI"/>
    <property type="match status" value="1"/>
</dbReference>
<dbReference type="PANTHER" id="PTHR38439">
    <property type="entry name" value="AURACYANIN-B"/>
    <property type="match status" value="1"/>
</dbReference>
<dbReference type="Pfam" id="PF00127">
    <property type="entry name" value="Copper-bind"/>
    <property type="match status" value="1"/>
</dbReference>
<name>A0A9W6JBQ2_9HYPH</name>
<dbReference type="Proteomes" id="UP001143370">
    <property type="component" value="Unassembled WGS sequence"/>
</dbReference>
<dbReference type="RefSeq" id="WP_213370033.1">
    <property type="nucleotide sequence ID" value="NZ_BSFJ01000043.1"/>
</dbReference>
<evidence type="ECO:0000256" key="1">
    <source>
        <dbReference type="ARBA" id="ARBA00022723"/>
    </source>
</evidence>
<proteinExistence type="predicted"/>
<dbReference type="Gene3D" id="2.60.40.420">
    <property type="entry name" value="Cupredoxins - blue copper proteins"/>
    <property type="match status" value="1"/>
</dbReference>
<dbReference type="CDD" id="cd04211">
    <property type="entry name" value="Cupredoxin_like_2"/>
    <property type="match status" value="1"/>
</dbReference>
<dbReference type="InterPro" id="IPR050845">
    <property type="entry name" value="Cu-binding_ET"/>
</dbReference>
<accession>A0A9W6JBQ2</accession>
<dbReference type="EMBL" id="BSFJ01000043">
    <property type="protein sequence ID" value="GLK74566.1"/>
    <property type="molecule type" value="Genomic_DNA"/>
</dbReference>
<dbReference type="PROSITE" id="PS00079">
    <property type="entry name" value="MULTICOPPER_OXIDASE1"/>
    <property type="match status" value="1"/>
</dbReference>
<sequence length="155" mass="17070">MQTKIVLAAIAAFSLSTSALADAGHSHDNKPYGVPGDAKKSARIVQVAMTEQDDKMLFVPNRIEVRKGEQVRFVMKNHGASDHEFVLGTHDEIVAHAEQMRKNPDMEHDDPNSKRLSANQNGDIVWRFTNAGTFEFACLIPGHMESGMVGTIIVK</sequence>
<keyword evidence="3" id="KW-0732">Signal</keyword>
<feature type="domain" description="Blue (type 1) copper" evidence="4">
    <location>
        <begin position="46"/>
        <end position="155"/>
    </location>
</feature>
<organism evidence="5 6">
    <name type="scientific">Ancylobacter dichloromethanicus</name>
    <dbReference type="NCBI Taxonomy" id="518825"/>
    <lineage>
        <taxon>Bacteria</taxon>
        <taxon>Pseudomonadati</taxon>
        <taxon>Pseudomonadota</taxon>
        <taxon>Alphaproteobacteria</taxon>
        <taxon>Hyphomicrobiales</taxon>
        <taxon>Xanthobacteraceae</taxon>
        <taxon>Ancylobacter</taxon>
    </lineage>
</organism>